<name>A0A7V3YL17_9BACT</name>
<evidence type="ECO:0000256" key="2">
    <source>
        <dbReference type="ARBA" id="ARBA00022723"/>
    </source>
</evidence>
<dbReference type="Pfam" id="PF02633">
    <property type="entry name" value="Creatininase"/>
    <property type="match status" value="1"/>
</dbReference>
<dbReference type="PANTHER" id="PTHR35005:SF1">
    <property type="entry name" value="2-AMINO-5-FORMYLAMINO-6-RIBOSYLAMINOPYRIMIDIN-4(3H)-ONE 5'-MONOPHOSPHATE DEFORMYLASE"/>
    <property type="match status" value="1"/>
</dbReference>
<evidence type="ECO:0000256" key="5">
    <source>
        <dbReference type="ARBA" id="ARBA00024029"/>
    </source>
</evidence>
<dbReference type="AlphaFoldDB" id="A0A7V3YL17"/>
<dbReference type="GO" id="GO:0046872">
    <property type="term" value="F:metal ion binding"/>
    <property type="evidence" value="ECO:0007669"/>
    <property type="project" value="UniProtKB-KW"/>
</dbReference>
<sequence length="251" mass="27602">MTAWEVEKRREISGRVIVPCGSTEQHGEHLPTATDTFCVLEVAKLVAERCDAVVAPPLFFGLSYPHRGFPGTIELSLKTYFQVIQDIALSLARGGWKKIVFLNGHYDNLYAIAYALAEVAPSFPPETIAYTLSYWEGLPDEASSVFTEGGRGLHAGFGETALCLAICGELVRKENLKAEFLARSPLPSPVHVAYFLTHPGSLFKVTTSGVWGDPLPATEEVGKNLLRELVESCTRLIIEIEEVFATLPKRH</sequence>
<dbReference type="Gene3D" id="3.40.50.10310">
    <property type="entry name" value="Creatininase"/>
    <property type="match status" value="1"/>
</dbReference>
<dbReference type="PANTHER" id="PTHR35005">
    <property type="entry name" value="3-DEHYDRO-SCYLLO-INOSOSE HYDROLASE"/>
    <property type="match status" value="1"/>
</dbReference>
<dbReference type="GO" id="GO:0009231">
    <property type="term" value="P:riboflavin biosynthetic process"/>
    <property type="evidence" value="ECO:0007669"/>
    <property type="project" value="TreeGrafter"/>
</dbReference>
<evidence type="ECO:0000256" key="3">
    <source>
        <dbReference type="ARBA" id="ARBA00022801"/>
    </source>
</evidence>
<keyword evidence="3" id="KW-0378">Hydrolase</keyword>
<organism evidence="6">
    <name type="scientific">Candidatus Caldatribacterium californiense</name>
    <dbReference type="NCBI Taxonomy" id="1454726"/>
    <lineage>
        <taxon>Bacteria</taxon>
        <taxon>Pseudomonadati</taxon>
        <taxon>Atribacterota</taxon>
        <taxon>Atribacteria</taxon>
        <taxon>Atribacterales</taxon>
        <taxon>Candidatus Caldatribacteriaceae</taxon>
        <taxon>Candidatus Caldatribacterium</taxon>
    </lineage>
</organism>
<keyword evidence="4" id="KW-0862">Zinc</keyword>
<evidence type="ECO:0000256" key="4">
    <source>
        <dbReference type="ARBA" id="ARBA00022833"/>
    </source>
</evidence>
<dbReference type="InterPro" id="IPR024087">
    <property type="entry name" value="Creatininase-like_sf"/>
</dbReference>
<dbReference type="SUPFAM" id="SSF102215">
    <property type="entry name" value="Creatininase"/>
    <property type="match status" value="1"/>
</dbReference>
<comment type="caution">
    <text evidence="6">The sequence shown here is derived from an EMBL/GenBank/DDBJ whole genome shotgun (WGS) entry which is preliminary data.</text>
</comment>
<dbReference type="InterPro" id="IPR003785">
    <property type="entry name" value="Creatininase/forma_Hydrolase"/>
</dbReference>
<comment type="similarity">
    <text evidence="5">Belongs to the creatininase superfamily.</text>
</comment>
<dbReference type="GO" id="GO:0016811">
    <property type="term" value="F:hydrolase activity, acting on carbon-nitrogen (but not peptide) bonds, in linear amides"/>
    <property type="evidence" value="ECO:0007669"/>
    <property type="project" value="TreeGrafter"/>
</dbReference>
<reference evidence="6" key="1">
    <citation type="journal article" date="2020" name="mSystems">
        <title>Genome- and Community-Level Interaction Insights into Carbon Utilization and Element Cycling Functions of Hydrothermarchaeota in Hydrothermal Sediment.</title>
        <authorList>
            <person name="Zhou Z."/>
            <person name="Liu Y."/>
            <person name="Xu W."/>
            <person name="Pan J."/>
            <person name="Luo Z.H."/>
            <person name="Li M."/>
        </authorList>
    </citation>
    <scope>NUCLEOTIDE SEQUENCE [LARGE SCALE GENOMIC DNA]</scope>
    <source>
        <strain evidence="6">SpSt-716</strain>
    </source>
</reference>
<accession>A0A7V3YL17</accession>
<gene>
    <name evidence="6" type="ORF">ENU96_02510</name>
</gene>
<dbReference type="EMBL" id="DTEN01000103">
    <property type="protein sequence ID" value="HGI74541.1"/>
    <property type="molecule type" value="Genomic_DNA"/>
</dbReference>
<protein>
    <submittedName>
        <fullName evidence="6">Creatininase family protein</fullName>
    </submittedName>
</protein>
<comment type="cofactor">
    <cofactor evidence="1">
        <name>Zn(2+)</name>
        <dbReference type="ChEBI" id="CHEBI:29105"/>
    </cofactor>
</comment>
<keyword evidence="2" id="KW-0479">Metal-binding</keyword>
<evidence type="ECO:0000313" key="6">
    <source>
        <dbReference type="EMBL" id="HGI74541.1"/>
    </source>
</evidence>
<proteinExistence type="inferred from homology"/>
<evidence type="ECO:0000256" key="1">
    <source>
        <dbReference type="ARBA" id="ARBA00001947"/>
    </source>
</evidence>